<sequence length="352" mass="40534">MKIALLSILLISGCATWKQKDFEKDINKPTEEAQPKVETTKAEEKLLEKFETKPVAPVATSKPVTKSPEVKKSASKTPAPKVVAEKAPAKPVVEKAKVKSLPQDYPPELLTLNEKAKKVWDLYKPNHFVNEKTYLDIHYLGMTVGKIMVLNKGKEMMNNKEVWHFHARFKSAPFYSNIYELDDTVDTYVTTDQFLSTKYSLIQRETKQDVDDLQLHDREQFKTFWFYHQKKSNGDVKDKKQEKYIPFFSIDPFSVLYFYQGLPLKDGDVYEIPIINKTKILVLKSVVEGREKLETEKGKKNAIRVHATTKYTGETLKSGDLYFWFSDDQHRTLLKAQAKIKIGSVTADIVDK</sequence>
<evidence type="ECO:0000313" key="2">
    <source>
        <dbReference type="EMBL" id="WPU64673.1"/>
    </source>
</evidence>
<evidence type="ECO:0000256" key="1">
    <source>
        <dbReference type="SAM" id="MobiDB-lite"/>
    </source>
</evidence>
<dbReference type="InterPro" id="IPR021457">
    <property type="entry name" value="DUF3108"/>
</dbReference>
<protein>
    <submittedName>
        <fullName evidence="2">DUF3108 domain-containing protein</fullName>
    </submittedName>
</protein>
<evidence type="ECO:0000313" key="3">
    <source>
        <dbReference type="Proteomes" id="UP001324634"/>
    </source>
</evidence>
<proteinExistence type="predicted"/>
<accession>A0AAX4HNA1</accession>
<dbReference type="RefSeq" id="WP_321393896.1">
    <property type="nucleotide sequence ID" value="NZ_CP139487.1"/>
</dbReference>
<feature type="region of interest" description="Disordered" evidence="1">
    <location>
        <begin position="56"/>
        <end position="83"/>
    </location>
</feature>
<dbReference type="Pfam" id="PF11306">
    <property type="entry name" value="DUF3108"/>
    <property type="match status" value="1"/>
</dbReference>
<dbReference type="AlphaFoldDB" id="A0AAX4HNA1"/>
<dbReference type="Proteomes" id="UP001324634">
    <property type="component" value="Chromosome"/>
</dbReference>
<reference evidence="2 3" key="1">
    <citation type="submission" date="2023-11" db="EMBL/GenBank/DDBJ databases">
        <title>Peredibacter starrii A3.12.</title>
        <authorList>
            <person name="Mitchell R.J."/>
        </authorList>
    </citation>
    <scope>NUCLEOTIDE SEQUENCE [LARGE SCALE GENOMIC DNA]</scope>
    <source>
        <strain evidence="2 3">A3.12</strain>
    </source>
</reference>
<organism evidence="2 3">
    <name type="scientific">Peredibacter starrii</name>
    <dbReference type="NCBI Taxonomy" id="28202"/>
    <lineage>
        <taxon>Bacteria</taxon>
        <taxon>Pseudomonadati</taxon>
        <taxon>Bdellovibrionota</taxon>
        <taxon>Bacteriovoracia</taxon>
        <taxon>Bacteriovoracales</taxon>
        <taxon>Bacteriovoracaceae</taxon>
        <taxon>Peredibacter</taxon>
    </lineage>
</organism>
<gene>
    <name evidence="2" type="ORF">SOO65_18420</name>
</gene>
<name>A0AAX4HNA1_9BACT</name>
<keyword evidence="3" id="KW-1185">Reference proteome</keyword>
<dbReference type="EMBL" id="CP139487">
    <property type="protein sequence ID" value="WPU64673.1"/>
    <property type="molecule type" value="Genomic_DNA"/>
</dbReference>
<dbReference type="KEGG" id="psti:SOO65_18420"/>